<accession>A0A7S4QCW1</accession>
<name>A0A7S4QCW1_9DINO</name>
<proteinExistence type="predicted"/>
<dbReference type="PANTHER" id="PTHR43591">
    <property type="entry name" value="METHYLTRANSFERASE"/>
    <property type="match status" value="1"/>
</dbReference>
<sequence length="276" mass="29813">MSSTPVGAKFDGEVSALYARMFEQHMHPNGPWNKMLAATKSALPDGKGKVIDLATGPGEPAGMIARALPHASVVATDISEDMVAKARARMTDLPNVEVVAADMQSLRQFEAGSFDVATACYAYMFPEDKVLALRETLRVLRPGGTLIATYWTDMKLLHLLGDVMEAVLGTKPPPPPANPMSLARPGLFEELLAEAGFVVPPSITQDAYPFNLGSDPDFQYKLSTMLAKEKLDQLDGHAAAREAVFRRLPEYSYTEDGDTFIGPNTFALVVATAPVK</sequence>
<dbReference type="Pfam" id="PF13649">
    <property type="entry name" value="Methyltransf_25"/>
    <property type="match status" value="1"/>
</dbReference>
<reference evidence="2" key="1">
    <citation type="submission" date="2021-01" db="EMBL/GenBank/DDBJ databases">
        <authorList>
            <person name="Corre E."/>
            <person name="Pelletier E."/>
            <person name="Niang G."/>
            <person name="Scheremetjew M."/>
            <person name="Finn R."/>
            <person name="Kale V."/>
            <person name="Holt S."/>
            <person name="Cochrane G."/>
            <person name="Meng A."/>
            <person name="Brown T."/>
            <person name="Cohen L."/>
        </authorList>
    </citation>
    <scope>NUCLEOTIDE SEQUENCE</scope>
    <source>
        <strain evidence="2">CCMP3105</strain>
    </source>
</reference>
<gene>
    <name evidence="2" type="ORF">AMON00008_LOCUS17220</name>
</gene>
<dbReference type="SUPFAM" id="SSF53335">
    <property type="entry name" value="S-adenosyl-L-methionine-dependent methyltransferases"/>
    <property type="match status" value="1"/>
</dbReference>
<dbReference type="GO" id="GO:0008168">
    <property type="term" value="F:methyltransferase activity"/>
    <property type="evidence" value="ECO:0007669"/>
    <property type="project" value="TreeGrafter"/>
</dbReference>
<dbReference type="AlphaFoldDB" id="A0A7S4QCW1"/>
<dbReference type="PANTHER" id="PTHR43591:SF24">
    <property type="entry name" value="2-METHOXY-6-POLYPRENYL-1,4-BENZOQUINOL METHYLASE, MITOCHONDRIAL"/>
    <property type="match status" value="1"/>
</dbReference>
<dbReference type="CDD" id="cd02440">
    <property type="entry name" value="AdoMet_MTases"/>
    <property type="match status" value="1"/>
</dbReference>
<evidence type="ECO:0000259" key="1">
    <source>
        <dbReference type="Pfam" id="PF13649"/>
    </source>
</evidence>
<organism evidence="2">
    <name type="scientific">Alexandrium monilatum</name>
    <dbReference type="NCBI Taxonomy" id="311494"/>
    <lineage>
        <taxon>Eukaryota</taxon>
        <taxon>Sar</taxon>
        <taxon>Alveolata</taxon>
        <taxon>Dinophyceae</taxon>
        <taxon>Gonyaulacales</taxon>
        <taxon>Pyrocystaceae</taxon>
        <taxon>Alexandrium</taxon>
    </lineage>
</organism>
<dbReference type="InterPro" id="IPR041698">
    <property type="entry name" value="Methyltransf_25"/>
</dbReference>
<dbReference type="EMBL" id="HBNR01025568">
    <property type="protein sequence ID" value="CAE4577604.1"/>
    <property type="molecule type" value="Transcribed_RNA"/>
</dbReference>
<dbReference type="Gene3D" id="3.40.50.150">
    <property type="entry name" value="Vaccinia Virus protein VP39"/>
    <property type="match status" value="1"/>
</dbReference>
<dbReference type="InterPro" id="IPR029063">
    <property type="entry name" value="SAM-dependent_MTases_sf"/>
</dbReference>
<protein>
    <recommendedName>
        <fullName evidence="1">Methyltransferase domain-containing protein</fullName>
    </recommendedName>
</protein>
<evidence type="ECO:0000313" key="2">
    <source>
        <dbReference type="EMBL" id="CAE4577604.1"/>
    </source>
</evidence>
<feature type="domain" description="Methyltransferase" evidence="1">
    <location>
        <begin position="50"/>
        <end position="144"/>
    </location>
</feature>